<dbReference type="InterPro" id="IPR002902">
    <property type="entry name" value="GNK2"/>
</dbReference>
<dbReference type="Proteomes" id="UP000886885">
    <property type="component" value="Chromosome 7A"/>
</dbReference>
<dbReference type="PROSITE" id="PS50011">
    <property type="entry name" value="PROTEIN_KINASE_DOM"/>
    <property type="match status" value="1"/>
</dbReference>
<keyword evidence="5" id="KW-1133">Transmembrane helix</keyword>
<proteinExistence type="predicted"/>
<dbReference type="PROSITE" id="PS51473">
    <property type="entry name" value="GNK2"/>
    <property type="match status" value="1"/>
</dbReference>
<keyword evidence="10" id="KW-1185">Reference proteome</keyword>
<comment type="caution">
    <text evidence="9">The sequence shown here is derived from an EMBL/GenBank/DDBJ whole genome shotgun (WGS) entry which is preliminary data.</text>
</comment>
<gene>
    <name evidence="9" type="ORF">POTOM_027077</name>
</gene>
<dbReference type="GO" id="GO:0005524">
    <property type="term" value="F:ATP binding"/>
    <property type="evidence" value="ECO:0007669"/>
    <property type="project" value="UniProtKB-KW"/>
</dbReference>
<keyword evidence="6" id="KW-0732">Signal</keyword>
<dbReference type="GO" id="GO:0004713">
    <property type="term" value="F:protein tyrosine kinase activity"/>
    <property type="evidence" value="ECO:0007669"/>
    <property type="project" value="InterPro"/>
</dbReference>
<name>A0A8X7ZG88_POPTO</name>
<organism evidence="9 10">
    <name type="scientific">Populus tomentosa</name>
    <name type="common">Chinese white poplar</name>
    <dbReference type="NCBI Taxonomy" id="118781"/>
    <lineage>
        <taxon>Eukaryota</taxon>
        <taxon>Viridiplantae</taxon>
        <taxon>Streptophyta</taxon>
        <taxon>Embryophyta</taxon>
        <taxon>Tracheophyta</taxon>
        <taxon>Spermatophyta</taxon>
        <taxon>Magnoliopsida</taxon>
        <taxon>eudicotyledons</taxon>
        <taxon>Gunneridae</taxon>
        <taxon>Pentapetalae</taxon>
        <taxon>rosids</taxon>
        <taxon>fabids</taxon>
        <taxon>Malpighiales</taxon>
        <taxon>Salicaceae</taxon>
        <taxon>Saliceae</taxon>
        <taxon>Populus</taxon>
    </lineage>
</organism>
<reference evidence="9" key="1">
    <citation type="journal article" date="2020" name="bioRxiv">
        <title>Hybrid origin of Populus tomentosa Carr. identified through genome sequencing and phylogenomic analysis.</title>
        <authorList>
            <person name="An X."/>
            <person name="Gao K."/>
            <person name="Chen Z."/>
            <person name="Li J."/>
            <person name="Yang X."/>
            <person name="Yang X."/>
            <person name="Zhou J."/>
            <person name="Guo T."/>
            <person name="Zhao T."/>
            <person name="Huang S."/>
            <person name="Miao D."/>
            <person name="Khan W.U."/>
            <person name="Rao P."/>
            <person name="Ye M."/>
            <person name="Lei B."/>
            <person name="Liao W."/>
            <person name="Wang J."/>
            <person name="Ji L."/>
            <person name="Li Y."/>
            <person name="Guo B."/>
            <person name="Mustafa N.S."/>
            <person name="Li S."/>
            <person name="Yun Q."/>
            <person name="Keller S.R."/>
            <person name="Mao J."/>
            <person name="Zhang R."/>
            <person name="Strauss S.H."/>
        </authorList>
    </citation>
    <scope>NUCLEOTIDE SEQUENCE</scope>
    <source>
        <strain evidence="9">GM15</strain>
        <tissue evidence="9">Leaf</tissue>
    </source>
</reference>
<evidence type="ECO:0000313" key="10">
    <source>
        <dbReference type="Proteomes" id="UP000886885"/>
    </source>
</evidence>
<accession>A0A8X7ZG88</accession>
<sequence>MATYSLLISLVIYVMTFSINLSHADPRADLVKQTCGKVRVQNVSNYFKYYSSITDYMQDEIYRNKFAFKDTREPPDRLYVLAQCMDDLTNDECVVAENYSFYREALAPEDTKHETSNGISAYGMANCWKILDRDLCSICLSEAVASALSCIPSTEARVLNAGCFLRYSDASFANDSNGEHSKEEVFSYITYIMGVVLICVIAIGIDVCVGKLTYRRKICLKQSKGCGGFGEVFKGTLPDGREIAIKRLYISRKFRVQEIRNEMEIIGRAQHKNLGFGLGYMAPEYIAKGRLTEKVDVYSFGVLDIEMITGAWKHFQSNTVQEIIDTSMTIDQDAEEIERVVQIGLLCTQESPNLRPTMTEVVQMLRKKDVELSSPSKPPFTDELMELHYLGSLDQQHPSTFGL</sequence>
<dbReference type="InterPro" id="IPR020635">
    <property type="entry name" value="Tyr_kinase_cat_dom"/>
</dbReference>
<dbReference type="EMBL" id="JAAWWB010000013">
    <property type="protein sequence ID" value="KAG6768180.1"/>
    <property type="molecule type" value="Genomic_DNA"/>
</dbReference>
<keyword evidence="1" id="KW-0808">Transferase</keyword>
<dbReference type="InterPro" id="IPR001245">
    <property type="entry name" value="Ser-Thr/Tyr_kinase_cat_dom"/>
</dbReference>
<dbReference type="Pfam" id="PF07714">
    <property type="entry name" value="PK_Tyr_Ser-Thr"/>
    <property type="match status" value="1"/>
</dbReference>
<keyword evidence="5" id="KW-0472">Membrane</keyword>
<feature type="chain" id="PRO_5036505490" evidence="6">
    <location>
        <begin position="25"/>
        <end position="403"/>
    </location>
</feature>
<dbReference type="PANTHER" id="PTHR47973">
    <property type="entry name" value="CYSTEINE-RICH RECEPTOR-LIKE PROTEIN KINASE 3"/>
    <property type="match status" value="1"/>
</dbReference>
<evidence type="ECO:0000256" key="5">
    <source>
        <dbReference type="SAM" id="Phobius"/>
    </source>
</evidence>
<dbReference type="CDD" id="cd23509">
    <property type="entry name" value="Gnk2-like"/>
    <property type="match status" value="1"/>
</dbReference>
<keyword evidence="5" id="KW-0812">Transmembrane</keyword>
<dbReference type="OrthoDB" id="1908121at2759"/>
<protein>
    <submittedName>
        <fullName evidence="9">Uncharacterized protein</fullName>
    </submittedName>
</protein>
<evidence type="ECO:0000259" key="8">
    <source>
        <dbReference type="PROSITE" id="PS51473"/>
    </source>
</evidence>
<feature type="transmembrane region" description="Helical" evidence="5">
    <location>
        <begin position="188"/>
        <end position="214"/>
    </location>
</feature>
<feature type="signal peptide" evidence="6">
    <location>
        <begin position="1"/>
        <end position="24"/>
    </location>
</feature>
<dbReference type="InterPro" id="IPR000719">
    <property type="entry name" value="Prot_kinase_dom"/>
</dbReference>
<keyword evidence="2" id="KW-0547">Nucleotide-binding</keyword>
<dbReference type="InterPro" id="IPR052059">
    <property type="entry name" value="CR_Ser/Thr_kinase"/>
</dbReference>
<evidence type="ECO:0000259" key="7">
    <source>
        <dbReference type="PROSITE" id="PS50011"/>
    </source>
</evidence>
<evidence type="ECO:0000313" key="9">
    <source>
        <dbReference type="EMBL" id="KAG6768180.1"/>
    </source>
</evidence>
<dbReference type="AlphaFoldDB" id="A0A8X7ZG88"/>
<evidence type="ECO:0000256" key="3">
    <source>
        <dbReference type="ARBA" id="ARBA00022777"/>
    </source>
</evidence>
<dbReference type="SMART" id="SM00219">
    <property type="entry name" value="TyrKc"/>
    <property type="match status" value="1"/>
</dbReference>
<keyword evidence="4" id="KW-0067">ATP-binding</keyword>
<keyword evidence="3" id="KW-0418">Kinase</keyword>
<evidence type="ECO:0000256" key="2">
    <source>
        <dbReference type="ARBA" id="ARBA00022741"/>
    </source>
</evidence>
<dbReference type="Pfam" id="PF01657">
    <property type="entry name" value="Stress-antifung"/>
    <property type="match status" value="1"/>
</dbReference>
<feature type="domain" description="Protein kinase" evidence="7">
    <location>
        <begin position="218"/>
        <end position="403"/>
    </location>
</feature>
<evidence type="ECO:0000256" key="6">
    <source>
        <dbReference type="SAM" id="SignalP"/>
    </source>
</evidence>
<evidence type="ECO:0000256" key="1">
    <source>
        <dbReference type="ARBA" id="ARBA00022679"/>
    </source>
</evidence>
<evidence type="ECO:0000256" key="4">
    <source>
        <dbReference type="ARBA" id="ARBA00022840"/>
    </source>
</evidence>
<feature type="domain" description="Gnk2-homologous" evidence="8">
    <location>
        <begin position="62"/>
        <end position="172"/>
    </location>
</feature>